<comment type="caution">
    <text evidence="1">The sequence shown here is derived from an EMBL/GenBank/DDBJ whole genome shotgun (WGS) entry which is preliminary data.</text>
</comment>
<keyword evidence="2" id="KW-1185">Reference proteome</keyword>
<dbReference type="RefSeq" id="WP_269882256.1">
    <property type="nucleotide sequence ID" value="NZ_JAQAGZ010000009.1"/>
</dbReference>
<gene>
    <name evidence="1" type="ORF">O9H85_15090</name>
</gene>
<protein>
    <recommendedName>
        <fullName evidence="3">ABC transporter substrate-binding protein</fullName>
    </recommendedName>
</protein>
<dbReference type="Proteomes" id="UP001527882">
    <property type="component" value="Unassembled WGS sequence"/>
</dbReference>
<accession>A0ABT4QA18</accession>
<evidence type="ECO:0000313" key="2">
    <source>
        <dbReference type="Proteomes" id="UP001527882"/>
    </source>
</evidence>
<dbReference type="EMBL" id="JAQAGZ010000009">
    <property type="protein sequence ID" value="MCZ8513732.1"/>
    <property type="molecule type" value="Genomic_DNA"/>
</dbReference>
<sequence>MKAHKDGLPYRNEFLKDKDLAMFVWLSSIIFVFPDDFKSMNWDVVSLPTFEGLPNVGSQAYPTYFSVTSMSKQKDQAMKVIQYLISDSIQESLSKKGVMPVAKSDAIKKVYGQESAFKDKNLKSAFYNKFAPIPAKSRYDSLLLSPYTKAANPIILSGDYNTVFRATEEDAGKKLADAKKQ</sequence>
<name>A0ABT4QA18_9BACL</name>
<evidence type="ECO:0008006" key="3">
    <source>
        <dbReference type="Google" id="ProtNLM"/>
    </source>
</evidence>
<reference evidence="1 2" key="1">
    <citation type="submission" date="2022-12" db="EMBL/GenBank/DDBJ databases">
        <title>Draft genome sequence of Paenibacillus sp. dW9.</title>
        <authorList>
            <person name="Choi E.-W."/>
            <person name="Kim D.-U."/>
        </authorList>
    </citation>
    <scope>NUCLEOTIDE SEQUENCE [LARGE SCALE GENOMIC DNA]</scope>
    <source>
        <strain evidence="2">dW9</strain>
    </source>
</reference>
<proteinExistence type="predicted"/>
<dbReference type="Gene3D" id="3.40.190.10">
    <property type="entry name" value="Periplasmic binding protein-like II"/>
    <property type="match status" value="1"/>
</dbReference>
<evidence type="ECO:0000313" key="1">
    <source>
        <dbReference type="EMBL" id="MCZ8513732.1"/>
    </source>
</evidence>
<organism evidence="1 2">
    <name type="scientific">Paenibacillus gyeongsangnamensis</name>
    <dbReference type="NCBI Taxonomy" id="3388067"/>
    <lineage>
        <taxon>Bacteria</taxon>
        <taxon>Bacillati</taxon>
        <taxon>Bacillota</taxon>
        <taxon>Bacilli</taxon>
        <taxon>Bacillales</taxon>
        <taxon>Paenibacillaceae</taxon>
        <taxon>Paenibacillus</taxon>
    </lineage>
</organism>
<dbReference type="SUPFAM" id="SSF53850">
    <property type="entry name" value="Periplasmic binding protein-like II"/>
    <property type="match status" value="1"/>
</dbReference>